<accession>A0A5C3PJY5</accession>
<evidence type="ECO:0000313" key="1">
    <source>
        <dbReference type="EMBL" id="TFK86273.1"/>
    </source>
</evidence>
<keyword evidence="2" id="KW-1185">Reference proteome</keyword>
<protein>
    <submittedName>
        <fullName evidence="1">Uncharacterized protein</fullName>
    </submittedName>
</protein>
<organism evidence="1 2">
    <name type="scientific">Polyporus arcularius HHB13444</name>
    <dbReference type="NCBI Taxonomy" id="1314778"/>
    <lineage>
        <taxon>Eukaryota</taxon>
        <taxon>Fungi</taxon>
        <taxon>Dikarya</taxon>
        <taxon>Basidiomycota</taxon>
        <taxon>Agaricomycotina</taxon>
        <taxon>Agaricomycetes</taxon>
        <taxon>Polyporales</taxon>
        <taxon>Polyporaceae</taxon>
        <taxon>Polyporus</taxon>
    </lineage>
</organism>
<dbReference type="EMBL" id="ML211207">
    <property type="protein sequence ID" value="TFK86273.1"/>
    <property type="molecule type" value="Genomic_DNA"/>
</dbReference>
<reference evidence="1 2" key="1">
    <citation type="journal article" date="2019" name="Nat. Ecol. Evol.">
        <title>Megaphylogeny resolves global patterns of mushroom evolution.</title>
        <authorList>
            <person name="Varga T."/>
            <person name="Krizsan K."/>
            <person name="Foldi C."/>
            <person name="Dima B."/>
            <person name="Sanchez-Garcia M."/>
            <person name="Sanchez-Ramirez S."/>
            <person name="Szollosi G.J."/>
            <person name="Szarkandi J.G."/>
            <person name="Papp V."/>
            <person name="Albert L."/>
            <person name="Andreopoulos W."/>
            <person name="Angelini C."/>
            <person name="Antonin V."/>
            <person name="Barry K.W."/>
            <person name="Bougher N.L."/>
            <person name="Buchanan P."/>
            <person name="Buyck B."/>
            <person name="Bense V."/>
            <person name="Catcheside P."/>
            <person name="Chovatia M."/>
            <person name="Cooper J."/>
            <person name="Damon W."/>
            <person name="Desjardin D."/>
            <person name="Finy P."/>
            <person name="Geml J."/>
            <person name="Haridas S."/>
            <person name="Hughes K."/>
            <person name="Justo A."/>
            <person name="Karasinski D."/>
            <person name="Kautmanova I."/>
            <person name="Kiss B."/>
            <person name="Kocsube S."/>
            <person name="Kotiranta H."/>
            <person name="LaButti K.M."/>
            <person name="Lechner B.E."/>
            <person name="Liimatainen K."/>
            <person name="Lipzen A."/>
            <person name="Lukacs Z."/>
            <person name="Mihaltcheva S."/>
            <person name="Morgado L.N."/>
            <person name="Niskanen T."/>
            <person name="Noordeloos M.E."/>
            <person name="Ohm R.A."/>
            <person name="Ortiz-Santana B."/>
            <person name="Ovrebo C."/>
            <person name="Racz N."/>
            <person name="Riley R."/>
            <person name="Savchenko A."/>
            <person name="Shiryaev A."/>
            <person name="Soop K."/>
            <person name="Spirin V."/>
            <person name="Szebenyi C."/>
            <person name="Tomsovsky M."/>
            <person name="Tulloss R.E."/>
            <person name="Uehling J."/>
            <person name="Grigoriev I.V."/>
            <person name="Vagvolgyi C."/>
            <person name="Papp T."/>
            <person name="Martin F.M."/>
            <person name="Miettinen O."/>
            <person name="Hibbett D.S."/>
            <person name="Nagy L.G."/>
        </authorList>
    </citation>
    <scope>NUCLEOTIDE SEQUENCE [LARGE SCALE GENOMIC DNA]</scope>
    <source>
        <strain evidence="1 2">HHB13444</strain>
    </source>
</reference>
<proteinExistence type="predicted"/>
<name>A0A5C3PJY5_9APHY</name>
<evidence type="ECO:0000313" key="2">
    <source>
        <dbReference type="Proteomes" id="UP000308197"/>
    </source>
</evidence>
<gene>
    <name evidence="1" type="ORF">K466DRAFT_587359</name>
</gene>
<dbReference type="InParanoid" id="A0A5C3PJY5"/>
<dbReference type="Proteomes" id="UP000308197">
    <property type="component" value="Unassembled WGS sequence"/>
</dbReference>
<dbReference type="AlphaFoldDB" id="A0A5C3PJY5"/>
<sequence>MTSNRRKGRSQPTHKVRVTMMHGMGTRCVVEFSHSGYHTIPVFASGHRAIKPFSLPLTAFHDESPSVSSSSDFRPLSTAS</sequence>